<evidence type="ECO:0000256" key="1">
    <source>
        <dbReference type="ARBA" id="ARBA00009764"/>
    </source>
</evidence>
<evidence type="ECO:0000259" key="6">
    <source>
        <dbReference type="Pfam" id="PF02465"/>
    </source>
</evidence>
<comment type="similarity">
    <text evidence="1 5">Belongs to the FliD family.</text>
</comment>
<organism evidence="8 9">
    <name type="scientific">Massilia yuzhufengensis</name>
    <dbReference type="NCBI Taxonomy" id="1164594"/>
    <lineage>
        <taxon>Bacteria</taxon>
        <taxon>Pseudomonadati</taxon>
        <taxon>Pseudomonadota</taxon>
        <taxon>Betaproteobacteria</taxon>
        <taxon>Burkholderiales</taxon>
        <taxon>Oxalobacteraceae</taxon>
        <taxon>Telluria group</taxon>
        <taxon>Massilia</taxon>
    </lineage>
</organism>
<comment type="subcellular location">
    <subcellularLocation>
        <location evidence="5">Secreted</location>
    </subcellularLocation>
    <subcellularLocation>
        <location evidence="5">Bacterial flagellum</location>
    </subcellularLocation>
</comment>
<dbReference type="EMBL" id="FOLD01000003">
    <property type="protein sequence ID" value="SFC05986.1"/>
    <property type="molecule type" value="Genomic_DNA"/>
</dbReference>
<dbReference type="InterPro" id="IPR010809">
    <property type="entry name" value="FliD_C"/>
</dbReference>
<dbReference type="OrthoDB" id="9810816at2"/>
<dbReference type="InterPro" id="IPR018247">
    <property type="entry name" value="EF_Hand_1_Ca_BS"/>
</dbReference>
<dbReference type="PANTHER" id="PTHR30288:SF0">
    <property type="entry name" value="FLAGELLAR HOOK-ASSOCIATED PROTEIN 2"/>
    <property type="match status" value="1"/>
</dbReference>
<evidence type="ECO:0000256" key="5">
    <source>
        <dbReference type="RuleBase" id="RU362066"/>
    </source>
</evidence>
<dbReference type="GO" id="GO:0009424">
    <property type="term" value="C:bacterial-type flagellum hook"/>
    <property type="evidence" value="ECO:0007669"/>
    <property type="project" value="UniProtKB-UniRule"/>
</dbReference>
<evidence type="ECO:0000256" key="2">
    <source>
        <dbReference type="ARBA" id="ARBA00011255"/>
    </source>
</evidence>
<dbReference type="InterPro" id="IPR040026">
    <property type="entry name" value="FliD"/>
</dbReference>
<dbReference type="STRING" id="1164594.SAMN05216204_103180"/>
<dbReference type="RefSeq" id="WP_091871693.1">
    <property type="nucleotide sequence ID" value="NZ_FOLD01000003.1"/>
</dbReference>
<gene>
    <name evidence="8" type="ORF">SAMN05216204_103180</name>
</gene>
<comment type="subunit">
    <text evidence="2 5">Homopentamer.</text>
</comment>
<evidence type="ECO:0000259" key="7">
    <source>
        <dbReference type="Pfam" id="PF07195"/>
    </source>
</evidence>
<dbReference type="PANTHER" id="PTHR30288">
    <property type="entry name" value="FLAGELLAR CAP/ASSEMBLY PROTEIN FLID"/>
    <property type="match status" value="1"/>
</dbReference>
<dbReference type="Proteomes" id="UP000198639">
    <property type="component" value="Unassembled WGS sequence"/>
</dbReference>
<name>A0A1I1G3X3_9BURK</name>
<dbReference type="PROSITE" id="PS00018">
    <property type="entry name" value="EF_HAND_1"/>
    <property type="match status" value="1"/>
</dbReference>
<sequence>MASAITAPTYDPVNTANSLADKYVMARQQILDTQRKAATATEKGLSELGSAMSAFQTSLAALTGTNKSMYAQSAVFSDTSVGSATASATAAAGNYSFFVKKLATASQVSYTGLTDNAGVAGTLQINMGGASAFTVNLGAADTDANGTLSTRELAAAINSATGNTSMITASIVTTGATSELVLTAKNTGAGTAITIDTSAVTGASSLKAANADPARVRTLALAQDAEIRIGSETGTAITQASNTFTNIDGVKMTFTKSQAPGSAPVTIAVGADSAGTTANVQAFVDAYNKLKTVLNKLTDAGDPSKGAAGGAFAHDGGIRALNDRLVSLLRPTTSGDTLASFGIIATKDGTLELRSDRLQRQLALKPTSLDGLIGVASSSAPTGIAGALDKFIKGWSNSADGQIKQRKEATTNTQKTLADRQAFLEQQHEAAYNRYLRQFTSLQTLQGAMTNNLSMFDALFGSDKD</sequence>
<feature type="domain" description="Flagellar hook-associated protein 2 N-terminal" evidence="6">
    <location>
        <begin position="22"/>
        <end position="105"/>
    </location>
</feature>
<evidence type="ECO:0000256" key="3">
    <source>
        <dbReference type="ARBA" id="ARBA00023054"/>
    </source>
</evidence>
<dbReference type="AlphaFoldDB" id="A0A1I1G3X3"/>
<evidence type="ECO:0000313" key="8">
    <source>
        <dbReference type="EMBL" id="SFC05986.1"/>
    </source>
</evidence>
<keyword evidence="3" id="KW-0175">Coiled coil</keyword>
<keyword evidence="4 5" id="KW-0975">Bacterial flagellum</keyword>
<keyword evidence="8" id="KW-0282">Flagellum</keyword>
<keyword evidence="9" id="KW-1185">Reference proteome</keyword>
<keyword evidence="5" id="KW-0964">Secreted</keyword>
<comment type="function">
    <text evidence="5">Required for morphogenesis and for the elongation of the flagellar filament by facilitating polymerization of the flagellin monomers at the tip of growing filament. Forms a capping structure, which prevents flagellin subunits (transported through the central channel of the flagellum) from leaking out without polymerization at the distal end.</text>
</comment>
<dbReference type="Pfam" id="PF02465">
    <property type="entry name" value="FliD_N"/>
    <property type="match status" value="1"/>
</dbReference>
<feature type="domain" description="Flagellar hook-associated protein 2 C-terminal" evidence="7">
    <location>
        <begin position="222"/>
        <end position="450"/>
    </location>
</feature>
<dbReference type="Pfam" id="PF07195">
    <property type="entry name" value="FliD_C"/>
    <property type="match status" value="1"/>
</dbReference>
<dbReference type="GO" id="GO:0005576">
    <property type="term" value="C:extracellular region"/>
    <property type="evidence" value="ECO:0007669"/>
    <property type="project" value="UniProtKB-SubCell"/>
</dbReference>
<dbReference type="GO" id="GO:0007155">
    <property type="term" value="P:cell adhesion"/>
    <property type="evidence" value="ECO:0007669"/>
    <property type="project" value="InterPro"/>
</dbReference>
<evidence type="ECO:0000313" key="9">
    <source>
        <dbReference type="Proteomes" id="UP000198639"/>
    </source>
</evidence>
<proteinExistence type="inferred from homology"/>
<accession>A0A1I1G3X3</accession>
<keyword evidence="8" id="KW-0969">Cilium</keyword>
<keyword evidence="8" id="KW-0966">Cell projection</keyword>
<dbReference type="GO" id="GO:0009421">
    <property type="term" value="C:bacterial-type flagellum filament cap"/>
    <property type="evidence" value="ECO:0007669"/>
    <property type="project" value="InterPro"/>
</dbReference>
<reference evidence="9" key="1">
    <citation type="submission" date="2016-10" db="EMBL/GenBank/DDBJ databases">
        <authorList>
            <person name="Varghese N."/>
            <person name="Submissions S."/>
        </authorList>
    </citation>
    <scope>NUCLEOTIDE SEQUENCE [LARGE SCALE GENOMIC DNA]</scope>
    <source>
        <strain evidence="9">CGMCC 1.12041</strain>
    </source>
</reference>
<evidence type="ECO:0000256" key="4">
    <source>
        <dbReference type="ARBA" id="ARBA00023143"/>
    </source>
</evidence>
<dbReference type="InterPro" id="IPR003481">
    <property type="entry name" value="FliD_N"/>
</dbReference>
<protein>
    <recommendedName>
        <fullName evidence="5">Flagellar hook-associated protein 2</fullName>
        <shortName evidence="5">HAP2</shortName>
    </recommendedName>
    <alternativeName>
        <fullName evidence="5">Flagellar cap protein</fullName>
    </alternativeName>
</protein>